<evidence type="ECO:0000313" key="5">
    <source>
        <dbReference type="EMBL" id="KAJ1701582.1"/>
    </source>
</evidence>
<feature type="region of interest" description="Disordered" evidence="4">
    <location>
        <begin position="296"/>
        <end position="315"/>
    </location>
</feature>
<comment type="caution">
    <text evidence="5">The sequence shown here is derived from an EMBL/GenBank/DDBJ whole genome shotgun (WGS) entry which is preliminary data.</text>
</comment>
<reference evidence="5" key="1">
    <citation type="journal article" date="2022" name="Cell">
        <title>Repeat-based holocentromeres influence genome architecture and karyotype evolution.</title>
        <authorList>
            <person name="Hofstatter P.G."/>
            <person name="Thangavel G."/>
            <person name="Lux T."/>
            <person name="Neumann P."/>
            <person name="Vondrak T."/>
            <person name="Novak P."/>
            <person name="Zhang M."/>
            <person name="Costa L."/>
            <person name="Castellani M."/>
            <person name="Scott A."/>
            <person name="Toegelov H."/>
            <person name="Fuchs J."/>
            <person name="Mata-Sucre Y."/>
            <person name="Dias Y."/>
            <person name="Vanzela A.L.L."/>
            <person name="Huettel B."/>
            <person name="Almeida C.C.S."/>
            <person name="Simkova H."/>
            <person name="Souza G."/>
            <person name="Pedrosa-Harand A."/>
            <person name="Macas J."/>
            <person name="Mayer K.F.X."/>
            <person name="Houben A."/>
            <person name="Marques A."/>
        </authorList>
    </citation>
    <scope>NUCLEOTIDE SEQUENCE</scope>
    <source>
        <strain evidence="5">RhyBre1mFocal</strain>
    </source>
</reference>
<dbReference type="PANTHER" id="PTHR47913:SF1">
    <property type="entry name" value="OS01G0167750 PROTEIN"/>
    <property type="match status" value="1"/>
</dbReference>
<feature type="repeat" description="PPR" evidence="3">
    <location>
        <begin position="534"/>
        <end position="568"/>
    </location>
</feature>
<dbReference type="InterPro" id="IPR044175">
    <property type="entry name" value="At5g66631-like"/>
</dbReference>
<dbReference type="Proteomes" id="UP001151287">
    <property type="component" value="Unassembled WGS sequence"/>
</dbReference>
<accession>A0A9Q0CWS1</accession>
<name>A0A9Q0CWS1_9POAL</name>
<dbReference type="Pfam" id="PF13041">
    <property type="entry name" value="PPR_2"/>
    <property type="match status" value="2"/>
</dbReference>
<dbReference type="Pfam" id="PF01535">
    <property type="entry name" value="PPR"/>
    <property type="match status" value="1"/>
</dbReference>
<dbReference type="InterPro" id="IPR011990">
    <property type="entry name" value="TPR-like_helical_dom_sf"/>
</dbReference>
<feature type="repeat" description="PPR" evidence="3">
    <location>
        <begin position="151"/>
        <end position="185"/>
    </location>
</feature>
<keyword evidence="1" id="KW-0677">Repeat</keyword>
<evidence type="ECO:0000313" key="6">
    <source>
        <dbReference type="Proteomes" id="UP001151287"/>
    </source>
</evidence>
<keyword evidence="2" id="KW-0809">Transit peptide</keyword>
<evidence type="ECO:0000256" key="4">
    <source>
        <dbReference type="SAM" id="MobiDB-lite"/>
    </source>
</evidence>
<dbReference type="PROSITE" id="PS51375">
    <property type="entry name" value="PPR"/>
    <property type="match status" value="4"/>
</dbReference>
<evidence type="ECO:0000256" key="1">
    <source>
        <dbReference type="ARBA" id="ARBA00022737"/>
    </source>
</evidence>
<dbReference type="InterPro" id="IPR002885">
    <property type="entry name" value="PPR_rpt"/>
</dbReference>
<dbReference type="PANTHER" id="PTHR47913">
    <property type="entry name" value="OS01G0167750 PROTEIN"/>
    <property type="match status" value="1"/>
</dbReference>
<dbReference type="NCBIfam" id="TIGR00756">
    <property type="entry name" value="PPR"/>
    <property type="match status" value="3"/>
</dbReference>
<sequence length="636" mass="71314">MPPRLLRHHLTSTFTSTPPRLSLYFSRARLIDSLRFHLFTSPSLPFPSLPSPLDPITASHLIRCAPTPDSALSLFTSLPLPSPPPLPLLHSLASRLAISARASALHSLLASFPVPPSPLDRLRWFSLAGDLPSALSAWESLRATLPRGHPCTESYNLVIKLYVSNQNHSLAVSTFRRMVCEGAIPNSRTYTEVISHLVKSGFVEPALEIFRLLPFMRIRRTSKQYNVLSEVLGSSDRFDDLRILIGEMGYDGMLPGRQMRAAILKMREAGFVNETDDYVTDLFPNNQIGYVVSLDNDEEEDGESSDEDVKGEKQDISKGANVKLKPWMNPGAIARALEGWDAREVSELEEAKIVWSPRLVCKLLRAFKQPESAWSFFCWVAYQPGGFSHDRHTLARMVTILARHGKCELVDRLLNKVRDEGITLPYSTVRLIIDFYGLSKNADAAIRVFQEAEAACGPVPKLYQLLLYSSLLRTMVKCSRGHEALLLLEEMIHSNILPDIQTFAGLIEYFAGIGDLKSVHKLFGVMRQCGLKPDAYTYGVLIRAYCKINRSMLAVRVFDEMLDAGLVPDKATKELLVKSLWKEGKMREVAEVEERCEDVGPGDWPDSLPGHAWTVCASDMKRVYQIYSGCFQKCDQ</sequence>
<feature type="repeat" description="PPR" evidence="3">
    <location>
        <begin position="499"/>
        <end position="533"/>
    </location>
</feature>
<protein>
    <recommendedName>
        <fullName evidence="7">Pentatricopeptide repeat-containing protein</fullName>
    </recommendedName>
</protein>
<evidence type="ECO:0000256" key="3">
    <source>
        <dbReference type="PROSITE-ProRule" id="PRU00708"/>
    </source>
</evidence>
<feature type="compositionally biased region" description="Acidic residues" evidence="4">
    <location>
        <begin position="296"/>
        <end position="306"/>
    </location>
</feature>
<dbReference type="EMBL" id="JAMQYH010000001">
    <property type="protein sequence ID" value="KAJ1701582.1"/>
    <property type="molecule type" value="Genomic_DNA"/>
</dbReference>
<organism evidence="5 6">
    <name type="scientific">Rhynchospora breviuscula</name>
    <dbReference type="NCBI Taxonomy" id="2022672"/>
    <lineage>
        <taxon>Eukaryota</taxon>
        <taxon>Viridiplantae</taxon>
        <taxon>Streptophyta</taxon>
        <taxon>Embryophyta</taxon>
        <taxon>Tracheophyta</taxon>
        <taxon>Spermatophyta</taxon>
        <taxon>Magnoliopsida</taxon>
        <taxon>Liliopsida</taxon>
        <taxon>Poales</taxon>
        <taxon>Cyperaceae</taxon>
        <taxon>Cyperoideae</taxon>
        <taxon>Rhynchosporeae</taxon>
        <taxon>Rhynchospora</taxon>
    </lineage>
</organism>
<evidence type="ECO:0000256" key="2">
    <source>
        <dbReference type="ARBA" id="ARBA00022946"/>
    </source>
</evidence>
<keyword evidence="6" id="KW-1185">Reference proteome</keyword>
<proteinExistence type="predicted"/>
<dbReference type="Gene3D" id="1.25.40.10">
    <property type="entry name" value="Tetratricopeptide repeat domain"/>
    <property type="match status" value="3"/>
</dbReference>
<dbReference type="AlphaFoldDB" id="A0A9Q0CWS1"/>
<dbReference type="OrthoDB" id="185373at2759"/>
<gene>
    <name evidence="5" type="ORF">LUZ63_001361</name>
</gene>
<evidence type="ECO:0008006" key="7">
    <source>
        <dbReference type="Google" id="ProtNLM"/>
    </source>
</evidence>
<feature type="repeat" description="PPR" evidence="3">
    <location>
        <begin position="464"/>
        <end position="498"/>
    </location>
</feature>